<keyword evidence="1" id="KW-0472">Membrane</keyword>
<feature type="transmembrane region" description="Helical" evidence="1">
    <location>
        <begin position="12"/>
        <end position="30"/>
    </location>
</feature>
<feature type="transmembrane region" description="Helical" evidence="1">
    <location>
        <begin position="338"/>
        <end position="357"/>
    </location>
</feature>
<dbReference type="STRING" id="1618480.US11_C0002G0025"/>
<dbReference type="Proteomes" id="UP000034344">
    <property type="component" value="Unassembled WGS sequence"/>
</dbReference>
<feature type="transmembrane region" description="Helical" evidence="1">
    <location>
        <begin position="363"/>
        <end position="382"/>
    </location>
</feature>
<evidence type="ECO:0000313" key="3">
    <source>
        <dbReference type="Proteomes" id="UP000034344"/>
    </source>
</evidence>
<keyword evidence="1" id="KW-1133">Transmembrane helix</keyword>
<organism evidence="2 3">
    <name type="scientific">Candidatus Roizmanbacteria bacterium GW2011_GWA2_36_23</name>
    <dbReference type="NCBI Taxonomy" id="1618480"/>
    <lineage>
        <taxon>Bacteria</taxon>
        <taxon>Candidatus Roizmaniibacteriota</taxon>
    </lineage>
</organism>
<feature type="transmembrane region" description="Helical" evidence="1">
    <location>
        <begin position="162"/>
        <end position="179"/>
    </location>
</feature>
<evidence type="ECO:0008006" key="4">
    <source>
        <dbReference type="Google" id="ProtNLM"/>
    </source>
</evidence>
<comment type="caution">
    <text evidence="2">The sequence shown here is derived from an EMBL/GenBank/DDBJ whole genome shotgun (WGS) entry which is preliminary data.</text>
</comment>
<feature type="transmembrane region" description="Helical" evidence="1">
    <location>
        <begin position="311"/>
        <end position="329"/>
    </location>
</feature>
<evidence type="ECO:0000256" key="1">
    <source>
        <dbReference type="SAM" id="Phobius"/>
    </source>
</evidence>
<feature type="transmembrane region" description="Helical" evidence="1">
    <location>
        <begin position="228"/>
        <end position="248"/>
    </location>
</feature>
<proteinExistence type="predicted"/>
<dbReference type="AlphaFoldDB" id="A0A0G0HDE8"/>
<evidence type="ECO:0000313" key="2">
    <source>
        <dbReference type="EMBL" id="KKQ01966.1"/>
    </source>
</evidence>
<gene>
    <name evidence="2" type="ORF">US11_C0002G0025</name>
</gene>
<feature type="transmembrane region" description="Helical" evidence="1">
    <location>
        <begin position="110"/>
        <end position="127"/>
    </location>
</feature>
<feature type="transmembrane region" description="Helical" evidence="1">
    <location>
        <begin position="134"/>
        <end position="150"/>
    </location>
</feature>
<accession>A0A0G0HDE8</accession>
<protein>
    <recommendedName>
        <fullName evidence="4">Glycosyltransferase RgtA/B/C/D-like domain-containing protein</fullName>
    </recommendedName>
</protein>
<sequence length="391" mass="46614">MKKNYVLISMRMTVVIFFFISIFYTIISIYKNKSQFTETFNSKTYKNKFDQSQWIVTNKNKKTISDTDLYTHMAYEYMTGVDPTTQNFEVPPLGKYLIGGSILHYNNQRVFSLIFGLGSLIMIYYFCYMTTKSFLLSLLGPALTGTSWFFLDQIKNSPQLEIYQLAFLLIFFIFFSRYASKSRLRYLIISAISLGAFLSIKVFFIYYALIIFFFLIYYFLTRTRNHKIIFDLSILHIGIFGVYLLYYINFFLKGGDWIRFLSVQKWIIGFYSIHSNIQSWKLLGSYLPLIYQNQWHFWSQGYPVIFFDNWSILWPLFHLGGITTVLYYLRTKKYVKNIYIAIILSFTVAYSIFLLFVPIWPRYFLLLYIPIFILITFLVYDFSGKLFLSKK</sequence>
<name>A0A0G0HDE8_9BACT</name>
<keyword evidence="1" id="KW-0812">Transmembrane</keyword>
<reference evidence="2 3" key="1">
    <citation type="journal article" date="2015" name="Nature">
        <title>rRNA introns, odd ribosomes, and small enigmatic genomes across a large radiation of phyla.</title>
        <authorList>
            <person name="Brown C.T."/>
            <person name="Hug L.A."/>
            <person name="Thomas B.C."/>
            <person name="Sharon I."/>
            <person name="Castelle C.J."/>
            <person name="Singh A."/>
            <person name="Wilkins M.J."/>
            <person name="Williams K.H."/>
            <person name="Banfield J.F."/>
        </authorList>
    </citation>
    <scope>NUCLEOTIDE SEQUENCE [LARGE SCALE GENOMIC DNA]</scope>
</reference>
<feature type="transmembrane region" description="Helical" evidence="1">
    <location>
        <begin position="186"/>
        <end position="216"/>
    </location>
</feature>
<dbReference type="EMBL" id="LBRS01000002">
    <property type="protein sequence ID" value="KKQ01966.1"/>
    <property type="molecule type" value="Genomic_DNA"/>
</dbReference>